<dbReference type="AlphaFoldDB" id="A0AAN7Z4H4"/>
<gene>
    <name evidence="2" type="ORF">RRF57_005132</name>
</gene>
<feature type="compositionally biased region" description="Acidic residues" evidence="1">
    <location>
        <begin position="125"/>
        <end position="135"/>
    </location>
</feature>
<organism evidence="2 3">
    <name type="scientific">Xylaria bambusicola</name>
    <dbReference type="NCBI Taxonomy" id="326684"/>
    <lineage>
        <taxon>Eukaryota</taxon>
        <taxon>Fungi</taxon>
        <taxon>Dikarya</taxon>
        <taxon>Ascomycota</taxon>
        <taxon>Pezizomycotina</taxon>
        <taxon>Sordariomycetes</taxon>
        <taxon>Xylariomycetidae</taxon>
        <taxon>Xylariales</taxon>
        <taxon>Xylariaceae</taxon>
        <taxon>Xylaria</taxon>
    </lineage>
</organism>
<accession>A0AAN7Z4H4</accession>
<evidence type="ECO:0000256" key="1">
    <source>
        <dbReference type="SAM" id="MobiDB-lite"/>
    </source>
</evidence>
<protein>
    <submittedName>
        <fullName evidence="2">Uncharacterized protein</fullName>
    </submittedName>
</protein>
<feature type="region of interest" description="Disordered" evidence="1">
    <location>
        <begin position="22"/>
        <end position="135"/>
    </location>
</feature>
<feature type="compositionally biased region" description="Basic and acidic residues" evidence="1">
    <location>
        <begin position="85"/>
        <end position="100"/>
    </location>
</feature>
<comment type="caution">
    <text evidence="2">The sequence shown here is derived from an EMBL/GenBank/DDBJ whole genome shotgun (WGS) entry which is preliminary data.</text>
</comment>
<sequence>MELADIEVEIMDRKIEIINGFPESQIQNKESNQQGAISTFSSPEPAPINPSPANDSFNNNEDDGMPFNDPVYRRSNSRVAMGAENSHKSSDLGKENRAERGVGSTEQSTGVGEDNSVHTMHSEELLDQEDEKDEDISTCNMILSPEMREKFNEWLAFKAEITSGGYDKLPSAPHSFEDYLEFIEYGAKGNEVQPRKVPAKTHQSPLLGTSPSKGDSGISRPAATQPYQVLDPNTNSFILVKLPPFTPLPPP</sequence>
<reference evidence="2 3" key="1">
    <citation type="submission" date="2023-10" db="EMBL/GenBank/DDBJ databases">
        <title>Draft genome sequence of Xylaria bambusicola isolate GMP-LS, the root and basal stem rot pathogen of sugarcane in Indonesia.</title>
        <authorList>
            <person name="Selvaraj P."/>
            <person name="Muralishankar V."/>
            <person name="Muruganantham S."/>
            <person name="Sp S."/>
            <person name="Haryani S."/>
            <person name="Lau K.J.X."/>
            <person name="Naqvi N.I."/>
        </authorList>
    </citation>
    <scope>NUCLEOTIDE SEQUENCE [LARGE SCALE GENOMIC DNA]</scope>
    <source>
        <strain evidence="2">GMP-LS</strain>
    </source>
</reference>
<dbReference type="EMBL" id="JAWHQM010000011">
    <property type="protein sequence ID" value="KAK5629417.1"/>
    <property type="molecule type" value="Genomic_DNA"/>
</dbReference>
<feature type="compositionally biased region" description="Polar residues" evidence="1">
    <location>
        <begin position="22"/>
        <end position="42"/>
    </location>
</feature>
<feature type="region of interest" description="Disordered" evidence="1">
    <location>
        <begin position="191"/>
        <end position="229"/>
    </location>
</feature>
<name>A0AAN7Z4H4_9PEZI</name>
<dbReference type="Proteomes" id="UP001305414">
    <property type="component" value="Unassembled WGS sequence"/>
</dbReference>
<proteinExistence type="predicted"/>
<feature type="compositionally biased region" description="Polar residues" evidence="1">
    <location>
        <begin position="201"/>
        <end position="213"/>
    </location>
</feature>
<evidence type="ECO:0000313" key="2">
    <source>
        <dbReference type="EMBL" id="KAK5629417.1"/>
    </source>
</evidence>
<evidence type="ECO:0000313" key="3">
    <source>
        <dbReference type="Proteomes" id="UP001305414"/>
    </source>
</evidence>
<keyword evidence="3" id="KW-1185">Reference proteome</keyword>